<dbReference type="SUPFAM" id="SSF81901">
    <property type="entry name" value="HCP-like"/>
    <property type="match status" value="1"/>
</dbReference>
<dbReference type="Pfam" id="PF08238">
    <property type="entry name" value="Sel1"/>
    <property type="match status" value="2"/>
</dbReference>
<reference evidence="1 2" key="1">
    <citation type="submission" date="2018-06" db="EMBL/GenBank/DDBJ databases">
        <title>Comparative genomics reveals the genomic features of Rhizophagus irregularis, R. cerebriforme, R. diaphanum and Gigaspora rosea, and their symbiotic lifestyle signature.</title>
        <authorList>
            <person name="Morin E."/>
            <person name="San Clemente H."/>
            <person name="Chen E.C.H."/>
            <person name="De La Providencia I."/>
            <person name="Hainaut M."/>
            <person name="Kuo A."/>
            <person name="Kohler A."/>
            <person name="Murat C."/>
            <person name="Tang N."/>
            <person name="Roy S."/>
            <person name="Loubradou J."/>
            <person name="Henrissat B."/>
            <person name="Grigoriev I.V."/>
            <person name="Corradi N."/>
            <person name="Roux C."/>
            <person name="Martin F.M."/>
        </authorList>
    </citation>
    <scope>NUCLEOTIDE SEQUENCE [LARGE SCALE GENOMIC DNA]</scope>
    <source>
        <strain evidence="1 2">DAOM 227022</strain>
    </source>
</reference>
<keyword evidence="2" id="KW-1185">Reference proteome</keyword>
<name>A0A397SNE0_9GLOM</name>
<dbReference type="SMART" id="SM00671">
    <property type="entry name" value="SEL1"/>
    <property type="match status" value="1"/>
</dbReference>
<dbReference type="AlphaFoldDB" id="A0A397SNE0"/>
<dbReference type="Proteomes" id="UP000265703">
    <property type="component" value="Unassembled WGS sequence"/>
</dbReference>
<dbReference type="InterPro" id="IPR011990">
    <property type="entry name" value="TPR-like_helical_dom_sf"/>
</dbReference>
<protein>
    <recommendedName>
        <fullName evidence="3">Sel1 repeat family protein</fullName>
    </recommendedName>
</protein>
<dbReference type="PANTHER" id="PTHR43628:SF1">
    <property type="entry name" value="CHITIN SYNTHASE REGULATORY FACTOR 2-RELATED"/>
    <property type="match status" value="1"/>
</dbReference>
<dbReference type="Gene3D" id="1.25.40.10">
    <property type="entry name" value="Tetratricopeptide repeat domain"/>
    <property type="match status" value="1"/>
</dbReference>
<evidence type="ECO:0008006" key="3">
    <source>
        <dbReference type="Google" id="ProtNLM"/>
    </source>
</evidence>
<evidence type="ECO:0000313" key="2">
    <source>
        <dbReference type="Proteomes" id="UP000265703"/>
    </source>
</evidence>
<proteinExistence type="predicted"/>
<dbReference type="InterPro" id="IPR052945">
    <property type="entry name" value="Mitotic_Regulator"/>
</dbReference>
<accession>A0A397SNE0</accession>
<dbReference type="EMBL" id="QKYT01000300">
    <property type="protein sequence ID" value="RIA87623.1"/>
    <property type="molecule type" value="Genomic_DNA"/>
</dbReference>
<feature type="non-terminal residue" evidence="1">
    <location>
        <position position="1"/>
    </location>
</feature>
<evidence type="ECO:0000313" key="1">
    <source>
        <dbReference type="EMBL" id="RIA87623.1"/>
    </source>
</evidence>
<dbReference type="PANTHER" id="PTHR43628">
    <property type="entry name" value="ACTIVATOR OF C KINASE PROTEIN 1-RELATED"/>
    <property type="match status" value="1"/>
</dbReference>
<dbReference type="InterPro" id="IPR006597">
    <property type="entry name" value="Sel1-like"/>
</dbReference>
<organism evidence="1 2">
    <name type="scientific">Glomus cerebriforme</name>
    <dbReference type="NCBI Taxonomy" id="658196"/>
    <lineage>
        <taxon>Eukaryota</taxon>
        <taxon>Fungi</taxon>
        <taxon>Fungi incertae sedis</taxon>
        <taxon>Mucoromycota</taxon>
        <taxon>Glomeromycotina</taxon>
        <taxon>Glomeromycetes</taxon>
        <taxon>Glomerales</taxon>
        <taxon>Glomeraceae</taxon>
        <taxon>Glomus</taxon>
    </lineage>
</organism>
<gene>
    <name evidence="1" type="ORF">C1645_827507</name>
</gene>
<sequence length="247" mass="28635">RIKKDEIKAFELYKTSAEQQCSSAQNRLGFLYENGIGTKKDVEKAIYWYRKAVDNGYQDAVNSLDKLLNPKSKVFNQSYTYYGTKNLDLIVYIDCYGYYKSETGQTVVYYSKHLVSLYLGFCSAEKKMRRGEAWFLLIWIFQDYPEVAAYFLRTLNPVILNVAYDKLSEMQLIYDISQQLNKRYDQKAMIFSYNNKYVIPIILSSKLPTILRRRGLTPEEMLEPAEFAILEKEVAPANIAKSAPGKA</sequence>
<comment type="caution">
    <text evidence="1">The sequence shown here is derived from an EMBL/GenBank/DDBJ whole genome shotgun (WGS) entry which is preliminary data.</text>
</comment>
<dbReference type="OrthoDB" id="9922773at2759"/>